<keyword evidence="7" id="KW-0812">Transmembrane</keyword>
<dbReference type="RefSeq" id="WP_187534754.1">
    <property type="nucleotide sequence ID" value="NZ_CBCSHU010000003.1"/>
</dbReference>
<dbReference type="InterPro" id="IPR001466">
    <property type="entry name" value="Beta-lactam-related"/>
</dbReference>
<evidence type="ECO:0000256" key="3">
    <source>
        <dbReference type="ARBA" id="ARBA00022729"/>
    </source>
</evidence>
<evidence type="ECO:0000256" key="8">
    <source>
        <dbReference type="SAM" id="SignalP"/>
    </source>
</evidence>
<evidence type="ECO:0000313" key="11">
    <source>
        <dbReference type="Proteomes" id="UP000515928"/>
    </source>
</evidence>
<keyword evidence="11" id="KW-1185">Reference proteome</keyword>
<dbReference type="Proteomes" id="UP000515928">
    <property type="component" value="Chromosome"/>
</dbReference>
<evidence type="ECO:0000256" key="7">
    <source>
        <dbReference type="SAM" id="Phobius"/>
    </source>
</evidence>
<evidence type="ECO:0000256" key="2">
    <source>
        <dbReference type="ARBA" id="ARBA00022525"/>
    </source>
</evidence>
<evidence type="ECO:0000313" key="10">
    <source>
        <dbReference type="EMBL" id="QNN61555.1"/>
    </source>
</evidence>
<feature type="transmembrane region" description="Helical" evidence="7">
    <location>
        <begin position="752"/>
        <end position="770"/>
    </location>
</feature>
<keyword evidence="7" id="KW-1133">Transmembrane helix</keyword>
<dbReference type="EMBL" id="CP060715">
    <property type="protein sequence ID" value="QNN61555.1"/>
    <property type="molecule type" value="Genomic_DNA"/>
</dbReference>
<evidence type="ECO:0000259" key="9">
    <source>
        <dbReference type="PROSITE" id="PS50847"/>
    </source>
</evidence>
<dbReference type="InterPro" id="IPR050789">
    <property type="entry name" value="Diverse_Enzym_Activities"/>
</dbReference>
<dbReference type="Pfam" id="PF00144">
    <property type="entry name" value="Beta-lactamase"/>
    <property type="match status" value="1"/>
</dbReference>
<dbReference type="SUPFAM" id="SSF56601">
    <property type="entry name" value="beta-lactamase/transpeptidase-like"/>
    <property type="match status" value="1"/>
</dbReference>
<reference evidence="10 11" key="1">
    <citation type="submission" date="2020-08" db="EMBL/GenBank/DDBJ databases">
        <title>Genome sequence of Erysipelothrix inopinata DSM 15511T.</title>
        <authorList>
            <person name="Hyun D.-W."/>
            <person name="Bae J.-W."/>
        </authorList>
    </citation>
    <scope>NUCLEOTIDE SEQUENCE [LARGE SCALE GENOMIC DNA]</scope>
    <source>
        <strain evidence="10 11">DSM 15511</strain>
    </source>
</reference>
<evidence type="ECO:0000256" key="6">
    <source>
        <dbReference type="SAM" id="MobiDB-lite"/>
    </source>
</evidence>
<dbReference type="GO" id="GO:0016787">
    <property type="term" value="F:hydrolase activity"/>
    <property type="evidence" value="ECO:0007669"/>
    <property type="project" value="UniProtKB-KW"/>
</dbReference>
<keyword evidence="4" id="KW-0378">Hydrolase</keyword>
<dbReference type="PANTHER" id="PTHR43283:SF11">
    <property type="entry name" value="BETA-LACTAMASE-RELATED DOMAIN-CONTAINING PROTEIN"/>
    <property type="match status" value="1"/>
</dbReference>
<feature type="chain" id="PRO_5028813443" evidence="8">
    <location>
        <begin position="29"/>
        <end position="779"/>
    </location>
</feature>
<dbReference type="KEGG" id="eio:H9L01_04150"/>
<name>A0A7G9S130_9FIRM</name>
<dbReference type="PROSITE" id="PS50847">
    <property type="entry name" value="GRAM_POS_ANCHORING"/>
    <property type="match status" value="1"/>
</dbReference>
<accession>A0A7G9S130</accession>
<proteinExistence type="predicted"/>
<dbReference type="AlphaFoldDB" id="A0A7G9S130"/>
<feature type="domain" description="Gram-positive cocci surface proteins LPxTG" evidence="9">
    <location>
        <begin position="743"/>
        <end position="779"/>
    </location>
</feature>
<dbReference type="Gene3D" id="3.40.710.10">
    <property type="entry name" value="DD-peptidase/beta-lactamase superfamily"/>
    <property type="match status" value="1"/>
</dbReference>
<feature type="region of interest" description="Disordered" evidence="6">
    <location>
        <begin position="718"/>
        <end position="748"/>
    </location>
</feature>
<keyword evidence="3 8" id="KW-0732">Signal</keyword>
<keyword evidence="5" id="KW-0572">Peptidoglycan-anchor</keyword>
<dbReference type="InterPro" id="IPR019931">
    <property type="entry name" value="LPXTG_anchor"/>
</dbReference>
<evidence type="ECO:0000256" key="1">
    <source>
        <dbReference type="ARBA" id="ARBA00022512"/>
    </source>
</evidence>
<keyword evidence="1" id="KW-0134">Cell wall</keyword>
<sequence length="779" mass="86534">MKELLKKVITGLAVFSMLFLSFPTQVFADSQTYQIDKTIEDTHETISFKAYKNGAKLEILGDDLSNTKLILNGQQLNIDNKNIIDISELVNNGNNKLEVTSVSPVTIKIPFPNVTQAIDSNNDWFKLLDAMIEAETLYGLSAAQLAVIKDGQMIKSTGYGYNTAYASKTDANGTIILDDINVIPVKDRVAVTPSTLFDLASNTKMYATVYSVQKLVTEGKLDINTPIYELFPDFINIPDNFKDDINTVENRKLVKVANLLHHDAGFLPDPQYHNENSKINDPNLDRNPLFTQNRNHALEMMLKTKLTTVPGTGNVYSDTDFMLLGAVVEKITGQRLDTYVRENFTTPLGLKSVTFNPLQNGFTKDQVTASEVHGNTRDGRYTFSNVRHGVVQGEVHDEKAFYTMNGISGHAGLFGNAGDIATMAQVMLNNGGMGNNSFFSPEVIDTFTTPYGNVGNQDTYALGWRRAGESQLYKWAFSDYTSDKTVGHTGWTGTVTVIDPDNNVVIALMTNSRNTPIMNRETDAFYTANFNTNSYGPVTNTVYQALGLGSDESTMEYLKGLTLGEISNVSETSSASKRNAVRALFHVVETYSHSNDDAKTLWNSKEIQDIIPLLKETYENDTKYLDQSVLGSFTKPATLDNELIQQLKDAHAKTSGVEESKYTEESYKEYKLAYDNASSILDEITLDQPQLTNDDLKEALHSLLESYDNLKEIEIIDPVDPIEKPDTKEPKTPDGTKEENNPLPSTGLNNNTSLYIIGSVLISAGFLFVLKNKRLNHKR</sequence>
<organism evidence="10 11">
    <name type="scientific">Erysipelothrix inopinata</name>
    <dbReference type="NCBI Taxonomy" id="225084"/>
    <lineage>
        <taxon>Bacteria</taxon>
        <taxon>Bacillati</taxon>
        <taxon>Bacillota</taxon>
        <taxon>Erysipelotrichia</taxon>
        <taxon>Erysipelotrichales</taxon>
        <taxon>Erysipelotrichaceae</taxon>
        <taxon>Erysipelothrix</taxon>
    </lineage>
</organism>
<gene>
    <name evidence="10" type="primary">pbp4b</name>
    <name evidence="10" type="ORF">H9L01_04150</name>
</gene>
<protein>
    <submittedName>
        <fullName evidence="10">Penicillin binding protein PBP4B</fullName>
    </submittedName>
</protein>
<feature type="signal peptide" evidence="8">
    <location>
        <begin position="1"/>
        <end position="28"/>
    </location>
</feature>
<dbReference type="InterPro" id="IPR012338">
    <property type="entry name" value="Beta-lactam/transpept-like"/>
</dbReference>
<evidence type="ECO:0000256" key="5">
    <source>
        <dbReference type="ARBA" id="ARBA00023088"/>
    </source>
</evidence>
<evidence type="ECO:0000256" key="4">
    <source>
        <dbReference type="ARBA" id="ARBA00022801"/>
    </source>
</evidence>
<dbReference type="NCBIfam" id="TIGR01167">
    <property type="entry name" value="LPXTG_anchor"/>
    <property type="match status" value="1"/>
</dbReference>
<dbReference type="PANTHER" id="PTHR43283">
    <property type="entry name" value="BETA-LACTAMASE-RELATED"/>
    <property type="match status" value="1"/>
</dbReference>
<keyword evidence="7" id="KW-0472">Membrane</keyword>
<keyword evidence="2" id="KW-0964">Secreted</keyword>
<dbReference type="NCBIfam" id="NF002968">
    <property type="entry name" value="PRK03642.1"/>
    <property type="match status" value="1"/>
</dbReference>
<feature type="compositionally biased region" description="Basic and acidic residues" evidence="6">
    <location>
        <begin position="721"/>
        <end position="740"/>
    </location>
</feature>